<dbReference type="UniPathway" id="UPA00562">
    <property type="reaction ID" value="UER00703"/>
</dbReference>
<keyword evidence="13" id="KW-0614">Plasmid</keyword>
<dbReference type="Gene3D" id="3.10.340.11">
    <property type="entry name" value="Methenyltetrahydromethanopterin Cyclohydrolase, Chain A, domain 1"/>
    <property type="match status" value="1"/>
</dbReference>
<comment type="catalytic activity">
    <reaction evidence="11 12">
        <text>5,10-methenyl-5,6,7,8-tetrahydromethanopterin + H2O = N(5)-formyl-5,6,7,8-tetrahydromethanopterin + H(+)</text>
        <dbReference type="Rhea" id="RHEA:19053"/>
        <dbReference type="ChEBI" id="CHEBI:15377"/>
        <dbReference type="ChEBI" id="CHEBI:15378"/>
        <dbReference type="ChEBI" id="CHEBI:58018"/>
        <dbReference type="ChEBI" id="CHEBI:58337"/>
        <dbReference type="EC" id="3.5.4.27"/>
    </reaction>
</comment>
<evidence type="ECO:0000256" key="11">
    <source>
        <dbReference type="ARBA" id="ARBA00048684"/>
    </source>
</evidence>
<protein>
    <recommendedName>
        <fullName evidence="6 12">Methenyltetrahydromethanopterin cyclohydrolase</fullName>
        <ecNumber evidence="5 12">3.5.4.27</ecNumber>
    </recommendedName>
    <alternativeName>
        <fullName evidence="10 12">Methenyl-H4MPT cyclohydrolase</fullName>
    </alternativeName>
</protein>
<evidence type="ECO:0000256" key="10">
    <source>
        <dbReference type="ARBA" id="ARBA00030468"/>
    </source>
</evidence>
<dbReference type="GO" id="GO:0046294">
    <property type="term" value="P:formaldehyde catabolic process"/>
    <property type="evidence" value="ECO:0007669"/>
    <property type="project" value="UniProtKB-UniRule"/>
</dbReference>
<organism evidence="13 14">
    <name type="scientific">Candidatus Thiodictyon syntrophicum</name>
    <dbReference type="NCBI Taxonomy" id="1166950"/>
    <lineage>
        <taxon>Bacteria</taxon>
        <taxon>Pseudomonadati</taxon>
        <taxon>Pseudomonadota</taxon>
        <taxon>Gammaproteobacteria</taxon>
        <taxon>Chromatiales</taxon>
        <taxon>Chromatiaceae</taxon>
        <taxon>Thiodictyon</taxon>
    </lineage>
</organism>
<dbReference type="CDD" id="cd00545">
    <property type="entry name" value="MCH"/>
    <property type="match status" value="1"/>
</dbReference>
<evidence type="ECO:0000256" key="2">
    <source>
        <dbReference type="ARBA" id="ARBA00004496"/>
    </source>
</evidence>
<dbReference type="EC" id="3.5.4.27" evidence="5 12"/>
<evidence type="ECO:0000256" key="1">
    <source>
        <dbReference type="ARBA" id="ARBA00004058"/>
    </source>
</evidence>
<comment type="pathway">
    <text evidence="3 12">One-carbon metabolism; formaldehyde degradation; formate from formaldehyde (H(4)MPT route): step 3/5.</text>
</comment>
<dbReference type="RefSeq" id="WP_100923123.1">
    <property type="nucleotide sequence ID" value="NZ_CP020372.1"/>
</dbReference>
<comment type="subcellular location">
    <subcellularLocation>
        <location evidence="2 12">Cytoplasm</location>
    </subcellularLocation>
</comment>
<evidence type="ECO:0000256" key="3">
    <source>
        <dbReference type="ARBA" id="ARBA00005087"/>
    </source>
</evidence>
<evidence type="ECO:0000256" key="4">
    <source>
        <dbReference type="ARBA" id="ARBA00006902"/>
    </source>
</evidence>
<dbReference type="Gene3D" id="3.30.1030.10">
    <property type="entry name" value="Methenyltetrahydromethanopterin Cyclohydrolase, Chain A, domain 2"/>
    <property type="match status" value="1"/>
</dbReference>
<dbReference type="GO" id="GO:0006730">
    <property type="term" value="P:one-carbon metabolic process"/>
    <property type="evidence" value="ECO:0007669"/>
    <property type="project" value="UniProtKB-UniRule"/>
</dbReference>
<dbReference type="EMBL" id="CP020372">
    <property type="protein sequence ID" value="AUB85500.1"/>
    <property type="molecule type" value="Genomic_DNA"/>
</dbReference>
<dbReference type="KEGG" id="tsy:THSYN_31780"/>
<dbReference type="InterPro" id="IPR003209">
    <property type="entry name" value="METHMP_CycHdrlase"/>
</dbReference>
<dbReference type="OrthoDB" id="241529at2"/>
<keyword evidence="9 12" id="KW-0378">Hydrolase</keyword>
<dbReference type="SUPFAM" id="SSF56199">
    <property type="entry name" value="Methenyltetrahydromethanopterin cyclohydrolase"/>
    <property type="match status" value="1"/>
</dbReference>
<evidence type="ECO:0000256" key="12">
    <source>
        <dbReference type="HAMAP-Rule" id="MF_00486"/>
    </source>
</evidence>
<reference evidence="13 14" key="1">
    <citation type="submission" date="2017-03" db="EMBL/GenBank/DDBJ databases">
        <title>Complete genome sequence of Candidatus 'Thiodictyon syntrophicum' sp. nov. strain Cad16T, a photolithoautotroph purple sulfur bacterium isolated from an alpine meromictic lake.</title>
        <authorList>
            <person name="Luedin S.M."/>
            <person name="Pothier J.F."/>
            <person name="Danza F."/>
            <person name="Storelli N."/>
            <person name="Wittwer M."/>
            <person name="Tonolla M."/>
        </authorList>
    </citation>
    <scope>NUCLEOTIDE SEQUENCE [LARGE SCALE GENOMIC DNA]</scope>
    <source>
        <strain evidence="13 14">Cad16T</strain>
        <plasmid evidence="14">Plasmid pts485</plasmid>
    </source>
</reference>
<evidence type="ECO:0000256" key="7">
    <source>
        <dbReference type="ARBA" id="ARBA00022490"/>
    </source>
</evidence>
<sequence>MTEPTISLNALAAPLVDALVADAARLRLGLERLDNGCLVVDGGIDVPGGLEAGRRIAQICLGGLGRVSLRGGLAVGGPLGDWPLGVEVSTTDPVLACLGSQYAGWGLSHGEGKGAFQALGSGPARALTGKEPLFAELGYRDHCERAVLVLEVDRRPPAPLVEKIARDCGIAPDGLTLILTPTRSLAGTVQIVARVLEVALHKAHTLGFDLHAIRDGFGSAPLPPPAPDFVTAMGRTNDAILFAGQVQLFVTGSDAAAQDLAERLPSGASRDYGRPFAEVFKAYNYDFFQIDPLLFSPARIRVTALDSGRTFSAGRIDAALLAASFGCAA</sequence>
<dbReference type="Proteomes" id="UP000232638">
    <property type="component" value="Plasmid pTs485"/>
</dbReference>
<dbReference type="Pfam" id="PF02289">
    <property type="entry name" value="MCH"/>
    <property type="match status" value="1"/>
</dbReference>
<dbReference type="GO" id="GO:0005737">
    <property type="term" value="C:cytoplasm"/>
    <property type="evidence" value="ECO:0007669"/>
    <property type="project" value="UniProtKB-SubCell"/>
</dbReference>
<dbReference type="NCBIfam" id="TIGR03120">
    <property type="entry name" value="one_C_mch"/>
    <property type="match status" value="1"/>
</dbReference>
<keyword evidence="7 12" id="KW-0963">Cytoplasm</keyword>
<name>A0A2K8UIY9_9GAMM</name>
<evidence type="ECO:0000256" key="5">
    <source>
        <dbReference type="ARBA" id="ARBA00012765"/>
    </source>
</evidence>
<geneLocation type="plasmid" evidence="14">
    <name>pts485</name>
</geneLocation>
<evidence type="ECO:0000256" key="6">
    <source>
        <dbReference type="ARBA" id="ARBA00020597"/>
    </source>
</evidence>
<evidence type="ECO:0000256" key="8">
    <source>
        <dbReference type="ARBA" id="ARBA00022563"/>
    </source>
</evidence>
<proteinExistence type="inferred from homology"/>
<gene>
    <name evidence="12" type="primary">mch</name>
    <name evidence="13" type="ORF">THSYN_31780</name>
</gene>
<evidence type="ECO:0000313" key="14">
    <source>
        <dbReference type="Proteomes" id="UP000232638"/>
    </source>
</evidence>
<comment type="function">
    <text evidence="1 12">Catalyzes the hydrolysis of methenyl-H(4)MPT(+) to 5-formyl-H(4)MPT.</text>
</comment>
<dbReference type="HAMAP" id="MF_00486">
    <property type="entry name" value="McH"/>
    <property type="match status" value="1"/>
</dbReference>
<comment type="similarity">
    <text evidence="4 12">Belongs to the MCH family.</text>
</comment>
<dbReference type="GO" id="GO:0018759">
    <property type="term" value="F:methenyltetrahydromethanopterin cyclohydrolase activity"/>
    <property type="evidence" value="ECO:0007669"/>
    <property type="project" value="UniProtKB-UniRule"/>
</dbReference>
<keyword evidence="8 12" id="KW-0554">One-carbon metabolism</keyword>
<dbReference type="AlphaFoldDB" id="A0A2K8UIY9"/>
<accession>A0A2K8UIY9</accession>
<keyword evidence="14" id="KW-1185">Reference proteome</keyword>
<evidence type="ECO:0000313" key="13">
    <source>
        <dbReference type="EMBL" id="AUB85500.1"/>
    </source>
</evidence>
<evidence type="ECO:0000256" key="9">
    <source>
        <dbReference type="ARBA" id="ARBA00022801"/>
    </source>
</evidence>